<name>A0AA88XUB1_PINIB</name>
<sequence length="1189" mass="135178">MESSCEDPAEHVSLREILNVVKSQGASISALQTQVSQDLNELKQEVHGSATQVKKLKSDTLVKWRSEGNRIQYTFNSEVSEELEQVNWAIDNGKLDYAKEVIATASEKLKKRNKLIKIADSSEGGWETVRQYEANPVADDSEDESKINRAESRAIKKRKAAKQKQTKSPSDVAKPFAQGIAPQHLFRGPEWYAYPQHFAPQGFPKGPGKKWGIGSCFSCGSFSHWRNDYYEYEQGEAEIIVKGRLKSHVSFWIQIGSYDNILDVIRNGYKIPFFTTPPPAFLPNNKSSLMHDGFVRDAIRDLLNKGLAVECSIRPHVVNPLSVSVQSNGKKRLILDLRHVNKHLWKSTITFEDIRTAMQFIQKGHFCFKFDLHSAYHHIDIFLPHTTFLGFSWQYGNETKFFKFLVLPFGLSSACYIFTKVTRPLVKKWRGEGKKVLMYLDDGLGCHENKDVCQQIANEIKHDLISSGFAPKVEKSMWSPSQDVVFLGYDLDLKNGIISIPQCRLTKVHDTIKVIEASVHKTGSAHVHKVARLVGQVISMSYVVGNIVYIMTKNLSSDILQADSWNHTIALRKESLNQMLFWKDNIEKINFRNFCTDFSCHSVVYSDASGTGYGGYIVENPLSVSHGMWSESEKVKSSTWRELVAVERVLSSILPFLNNKRIKWFSDNTNVVSIIEKGSMKQDLQQIALRIFNMCLTNNISLYSEWVPRTENEKADQISRIIDQYDWGVSMSIFQYLDALWGPHEIDFFASCTNNKLPVFYSRYWMPGATGIDAFTVDWHGVNGWFVPPVCIVSRVLGYMRQCCAFGTVILPCWQSASFWPLIADDTGFISAVIAHVELPVKKDFYQAGKTGSLFGRAFKDDLAELPDSLADKFVFVADLISECKSTNTVKNYYSAFKKWKSWAIRNGIPESECLPAKPIHVALYLASVVQQSQSPGPVTQAFYGIRWSHSIISAPSPTESDLVKNVLEGAKRRLSHHVKKKEPITPQLLEKMFDNLFIIGNLYNQRTICACLLSYAGFLRVSELLHLKICDVCFFESHMAIFIEKSKTDVYRDGNWLIISKRGTKLCPVINLQHYFEYGNFQNISNDMFLFRNLTKCCFGYIFRSNNIPMSYTRMREIFLSAFSPFVSNIKDYGLHSLRSGGATAAASFGIHDRLFKRHGRWKSELAKDGYVKDSLHERLLVTKCLGI</sequence>
<dbReference type="SUPFAM" id="SSF56672">
    <property type="entry name" value="DNA/RNA polymerases"/>
    <property type="match status" value="1"/>
</dbReference>
<evidence type="ECO:0000259" key="4">
    <source>
        <dbReference type="Pfam" id="PF00078"/>
    </source>
</evidence>
<evidence type="ECO:0000313" key="5">
    <source>
        <dbReference type="EMBL" id="KAK3083077.1"/>
    </source>
</evidence>
<dbReference type="PANTHER" id="PTHR33050">
    <property type="entry name" value="REVERSE TRANSCRIPTASE DOMAIN-CONTAINING PROTEIN"/>
    <property type="match status" value="1"/>
</dbReference>
<dbReference type="AlphaFoldDB" id="A0AA88XUB1"/>
<proteinExistence type="predicted"/>
<accession>A0AA88XUB1</accession>
<keyword evidence="2" id="KW-0233">DNA recombination</keyword>
<protein>
    <recommendedName>
        <fullName evidence="4">Reverse transcriptase domain-containing protein</fullName>
    </recommendedName>
</protein>
<dbReference type="InterPro" id="IPR043128">
    <property type="entry name" value="Rev_trsase/Diguanyl_cyclase"/>
</dbReference>
<dbReference type="CDD" id="cd03714">
    <property type="entry name" value="RT_DIRS1"/>
    <property type="match status" value="1"/>
</dbReference>
<dbReference type="GO" id="GO:0006310">
    <property type="term" value="P:DNA recombination"/>
    <property type="evidence" value="ECO:0007669"/>
    <property type="project" value="UniProtKB-KW"/>
</dbReference>
<dbReference type="EMBL" id="VSWD01000014">
    <property type="protein sequence ID" value="KAK3083077.1"/>
    <property type="molecule type" value="Genomic_DNA"/>
</dbReference>
<dbReference type="SUPFAM" id="SSF56349">
    <property type="entry name" value="DNA breaking-rejoining enzymes"/>
    <property type="match status" value="1"/>
</dbReference>
<dbReference type="Gene3D" id="1.10.150.130">
    <property type="match status" value="1"/>
</dbReference>
<keyword evidence="6" id="KW-1185">Reference proteome</keyword>
<dbReference type="GO" id="GO:0015074">
    <property type="term" value="P:DNA integration"/>
    <property type="evidence" value="ECO:0007669"/>
    <property type="project" value="InterPro"/>
</dbReference>
<dbReference type="InterPro" id="IPR010998">
    <property type="entry name" value="Integrase_recombinase_N"/>
</dbReference>
<dbReference type="InterPro" id="IPR036397">
    <property type="entry name" value="RNaseH_sf"/>
</dbReference>
<dbReference type="InterPro" id="IPR000477">
    <property type="entry name" value="RT_dom"/>
</dbReference>
<dbReference type="InterPro" id="IPR013762">
    <property type="entry name" value="Integrase-like_cat_sf"/>
</dbReference>
<gene>
    <name evidence="5" type="ORF">FSP39_013301</name>
</gene>
<dbReference type="SUPFAM" id="SSF47823">
    <property type="entry name" value="lambda integrase-like, N-terminal domain"/>
    <property type="match status" value="1"/>
</dbReference>
<dbReference type="Gene3D" id="3.30.70.270">
    <property type="match status" value="1"/>
</dbReference>
<dbReference type="Gene3D" id="1.10.443.10">
    <property type="entry name" value="Intergrase catalytic core"/>
    <property type="match status" value="1"/>
</dbReference>
<dbReference type="InterPro" id="IPR052055">
    <property type="entry name" value="Hepadnavirus_pol/RT"/>
</dbReference>
<feature type="domain" description="Reverse transcriptase" evidence="4">
    <location>
        <begin position="331"/>
        <end position="490"/>
    </location>
</feature>
<evidence type="ECO:0000256" key="1">
    <source>
        <dbReference type="ARBA" id="ARBA00023125"/>
    </source>
</evidence>
<organism evidence="5 6">
    <name type="scientific">Pinctada imbricata</name>
    <name type="common">Atlantic pearl-oyster</name>
    <name type="synonym">Pinctada martensii</name>
    <dbReference type="NCBI Taxonomy" id="66713"/>
    <lineage>
        <taxon>Eukaryota</taxon>
        <taxon>Metazoa</taxon>
        <taxon>Spiralia</taxon>
        <taxon>Lophotrochozoa</taxon>
        <taxon>Mollusca</taxon>
        <taxon>Bivalvia</taxon>
        <taxon>Autobranchia</taxon>
        <taxon>Pteriomorphia</taxon>
        <taxon>Pterioida</taxon>
        <taxon>Pterioidea</taxon>
        <taxon>Pteriidae</taxon>
        <taxon>Pinctada</taxon>
    </lineage>
</organism>
<comment type="caution">
    <text evidence="5">The sequence shown here is derived from an EMBL/GenBank/DDBJ whole genome shotgun (WGS) entry which is preliminary data.</text>
</comment>
<feature type="region of interest" description="Disordered" evidence="3">
    <location>
        <begin position="154"/>
        <end position="174"/>
    </location>
</feature>
<dbReference type="Gene3D" id="3.10.10.10">
    <property type="entry name" value="HIV Type 1 Reverse Transcriptase, subunit A, domain 1"/>
    <property type="match status" value="1"/>
</dbReference>
<feature type="compositionally biased region" description="Basic residues" evidence="3">
    <location>
        <begin position="155"/>
        <end position="165"/>
    </location>
</feature>
<dbReference type="CDD" id="cd09275">
    <property type="entry name" value="RNase_HI_RT_DIRS1"/>
    <property type="match status" value="1"/>
</dbReference>
<evidence type="ECO:0000313" key="6">
    <source>
        <dbReference type="Proteomes" id="UP001186944"/>
    </source>
</evidence>
<evidence type="ECO:0000256" key="3">
    <source>
        <dbReference type="SAM" id="MobiDB-lite"/>
    </source>
</evidence>
<dbReference type="PANTHER" id="PTHR33050:SF7">
    <property type="entry name" value="RIBONUCLEASE H"/>
    <property type="match status" value="1"/>
</dbReference>
<evidence type="ECO:0000256" key="2">
    <source>
        <dbReference type="ARBA" id="ARBA00023172"/>
    </source>
</evidence>
<dbReference type="InterPro" id="IPR011010">
    <property type="entry name" value="DNA_brk_join_enz"/>
</dbReference>
<dbReference type="Proteomes" id="UP001186944">
    <property type="component" value="Unassembled WGS sequence"/>
</dbReference>
<dbReference type="InterPro" id="IPR043502">
    <property type="entry name" value="DNA/RNA_pol_sf"/>
</dbReference>
<dbReference type="Gene3D" id="3.30.420.10">
    <property type="entry name" value="Ribonuclease H-like superfamily/Ribonuclease H"/>
    <property type="match status" value="1"/>
</dbReference>
<dbReference type="GO" id="GO:0003677">
    <property type="term" value="F:DNA binding"/>
    <property type="evidence" value="ECO:0007669"/>
    <property type="project" value="UniProtKB-KW"/>
</dbReference>
<keyword evidence="1" id="KW-0238">DNA-binding</keyword>
<reference evidence="5" key="1">
    <citation type="submission" date="2019-08" db="EMBL/GenBank/DDBJ databases">
        <title>The improved chromosome-level genome for the pearl oyster Pinctada fucata martensii using PacBio sequencing and Hi-C.</title>
        <authorList>
            <person name="Zheng Z."/>
        </authorList>
    </citation>
    <scope>NUCLEOTIDE SEQUENCE</scope>
    <source>
        <strain evidence="5">ZZ-2019</strain>
        <tissue evidence="5">Adductor muscle</tissue>
    </source>
</reference>
<dbReference type="Pfam" id="PF00078">
    <property type="entry name" value="RVT_1"/>
    <property type="match status" value="1"/>
</dbReference>